<protein>
    <submittedName>
        <fullName evidence="1">Uncharacterized protein</fullName>
    </submittedName>
</protein>
<dbReference type="Proteomes" id="UP001732700">
    <property type="component" value="Chromosome 4C"/>
</dbReference>
<organism evidence="1 2">
    <name type="scientific">Avena sativa</name>
    <name type="common">Oat</name>
    <dbReference type="NCBI Taxonomy" id="4498"/>
    <lineage>
        <taxon>Eukaryota</taxon>
        <taxon>Viridiplantae</taxon>
        <taxon>Streptophyta</taxon>
        <taxon>Embryophyta</taxon>
        <taxon>Tracheophyta</taxon>
        <taxon>Spermatophyta</taxon>
        <taxon>Magnoliopsida</taxon>
        <taxon>Liliopsida</taxon>
        <taxon>Poales</taxon>
        <taxon>Poaceae</taxon>
        <taxon>BOP clade</taxon>
        <taxon>Pooideae</taxon>
        <taxon>Poodae</taxon>
        <taxon>Poeae</taxon>
        <taxon>Poeae Chloroplast Group 1 (Aveneae type)</taxon>
        <taxon>Aveninae</taxon>
        <taxon>Avena</taxon>
    </lineage>
</organism>
<sequence length="370" mass="40840">MSGQRKLSPTITAESEERSYVFKVHGYSRAKELFKNGECVASPRFSVAGDNWVLRYYPNGRTVEDLDGFISLVHDSADAKNMNAKARSISLIGKDGLPVPPCHGGMIEMDHVFQMVYNNSLGLIINREKLEQSAHIIDDCLTIKCDLNHKKDIQSEETFGNQFVAVPPTDLHLQFGNLLDSMDGADVTFHVGGEKFLAHRIVLAARSSVFKAELLGGMKENTGSSIEISDMEADVFKSLLRFIYTDSLPVLKSPSNQGDARRDVVMAGHLLVAADRYNIGRLKLICEHKLCSHIDANMVATSLALAEQHNCSGLKEACLQFLTTPSNLEAMKASDGYEHLKISCLSALKELIARLLPVEMKAAKEIIMEI</sequence>
<proteinExistence type="predicted"/>
<evidence type="ECO:0000313" key="1">
    <source>
        <dbReference type="EnsemblPlants" id="AVESA.00010b.r2.4CG1270760.1.CDS.1"/>
    </source>
</evidence>
<accession>A0ACD5WQX3</accession>
<name>A0ACD5WQX3_AVESA</name>
<reference evidence="1" key="1">
    <citation type="submission" date="2021-05" db="EMBL/GenBank/DDBJ databases">
        <authorList>
            <person name="Scholz U."/>
            <person name="Mascher M."/>
            <person name="Fiebig A."/>
        </authorList>
    </citation>
    <scope>NUCLEOTIDE SEQUENCE [LARGE SCALE GENOMIC DNA]</scope>
</reference>
<dbReference type="EnsemblPlants" id="AVESA.00010b.r2.4CG1270760.1">
    <property type="protein sequence ID" value="AVESA.00010b.r2.4CG1270760.1.CDS.1"/>
    <property type="gene ID" value="AVESA.00010b.r2.4CG1270760"/>
</dbReference>
<keyword evidence="2" id="KW-1185">Reference proteome</keyword>
<evidence type="ECO:0000313" key="2">
    <source>
        <dbReference type="Proteomes" id="UP001732700"/>
    </source>
</evidence>
<reference evidence="1" key="2">
    <citation type="submission" date="2025-09" db="UniProtKB">
        <authorList>
            <consortium name="EnsemblPlants"/>
        </authorList>
    </citation>
    <scope>IDENTIFICATION</scope>
</reference>